<comment type="caution">
    <text evidence="1">The sequence shown here is derived from an EMBL/GenBank/DDBJ whole genome shotgun (WGS) entry which is preliminary data.</text>
</comment>
<keyword evidence="2" id="KW-1185">Reference proteome</keyword>
<reference evidence="1 2" key="1">
    <citation type="submission" date="2021-08" db="EMBL/GenBank/DDBJ databases">
        <title>Draft genome sequence of Spirulina subsalsa with high tolerance to salinity and hype-accumulation of phycocyanin.</title>
        <authorList>
            <person name="Pei H."/>
            <person name="Jiang L."/>
        </authorList>
    </citation>
    <scope>NUCLEOTIDE SEQUENCE [LARGE SCALE GENOMIC DNA]</scope>
    <source>
        <strain evidence="1 2">FACHB-351</strain>
    </source>
</reference>
<evidence type="ECO:0000313" key="2">
    <source>
        <dbReference type="Proteomes" id="UP001526426"/>
    </source>
</evidence>
<dbReference type="EMBL" id="JAIHOM010000043">
    <property type="protein sequence ID" value="MCW6036702.1"/>
    <property type="molecule type" value="Genomic_DNA"/>
</dbReference>
<organism evidence="1 2">
    <name type="scientific">Spirulina subsalsa FACHB-351</name>
    <dbReference type="NCBI Taxonomy" id="234711"/>
    <lineage>
        <taxon>Bacteria</taxon>
        <taxon>Bacillati</taxon>
        <taxon>Cyanobacteriota</taxon>
        <taxon>Cyanophyceae</taxon>
        <taxon>Spirulinales</taxon>
        <taxon>Spirulinaceae</taxon>
        <taxon>Spirulina</taxon>
    </lineage>
</organism>
<accession>A0ABT3L689</accession>
<proteinExistence type="predicted"/>
<evidence type="ECO:0000313" key="1">
    <source>
        <dbReference type="EMBL" id="MCW6036702.1"/>
    </source>
</evidence>
<sequence length="418" mass="46544">MKSIAICKSAKTYLKLFTILQASLGLVGITQGISLAENLEKTAQDQEYSPSSSLSLSVSDILETTGYLIAVRPREETEYLGKQTLFVRPEKNKNLVLKHFREVETLKPQEVQSQDQMNSAVVTSLAQSVISPYFALKKQVTPPDAPGVEIVPEVFPLAQTPAQPDPDPELGTLLLQEIERPTPRGSQPKFFVLGGVDYINNSNIFSLVDPVQDGLFNARLTLMAVPYSTPQTAVFASAGGNLIRYSQRSEIDYNQLTFNVGVRQQLWPRTYGELGWLNQQLYSNSGGDRFLNDHALYLELGRQDPLARNLTLDSSYQLRWSNANPSNRSQVVNALRLSLGYAFAPQWKTSLDYQFVLSTFTAQDRQDTYHQLLARLTYSIAKNGRVEIFTGPSFGGSSDPLIDINGYVFGIRLGFNLP</sequence>
<name>A0ABT3L689_9CYAN</name>
<protein>
    <submittedName>
        <fullName evidence="1">Uncharacterized protein</fullName>
    </submittedName>
</protein>
<gene>
    <name evidence="1" type="ORF">K4A83_10575</name>
</gene>
<dbReference type="Proteomes" id="UP001526426">
    <property type="component" value="Unassembled WGS sequence"/>
</dbReference>
<dbReference type="RefSeq" id="WP_265264504.1">
    <property type="nucleotide sequence ID" value="NZ_JAIHOM010000043.1"/>
</dbReference>